<dbReference type="AlphaFoldDB" id="A0A9N9JY63"/>
<evidence type="ECO:0000313" key="1">
    <source>
        <dbReference type="EMBL" id="CAG8799421.1"/>
    </source>
</evidence>
<dbReference type="SUPFAM" id="SSF56672">
    <property type="entry name" value="DNA/RNA polymerases"/>
    <property type="match status" value="1"/>
</dbReference>
<dbReference type="InterPro" id="IPR043502">
    <property type="entry name" value="DNA/RNA_pol_sf"/>
</dbReference>
<proteinExistence type="predicted"/>
<accession>A0A9N9JY63</accession>
<dbReference type="Proteomes" id="UP000789405">
    <property type="component" value="Unassembled WGS sequence"/>
</dbReference>
<comment type="caution">
    <text evidence="1">The sequence shown here is derived from an EMBL/GenBank/DDBJ whole genome shotgun (WGS) entry which is preliminary data.</text>
</comment>
<evidence type="ECO:0000313" key="2">
    <source>
        <dbReference type="Proteomes" id="UP000789405"/>
    </source>
</evidence>
<sequence length="85" mass="10034">IRKYTVEEEKIIKELCEDLEKNKVIYLGYSEWASNVQIITKKDGRKAIILADITMDLKSAYWQLNMHPKSQKYTASRFGRFGIYL</sequence>
<reference evidence="1" key="1">
    <citation type="submission" date="2021-06" db="EMBL/GenBank/DDBJ databases">
        <authorList>
            <person name="Kallberg Y."/>
            <person name="Tangrot J."/>
            <person name="Rosling A."/>
        </authorList>
    </citation>
    <scope>NUCLEOTIDE SEQUENCE</scope>
    <source>
        <strain evidence="1">MA453B</strain>
    </source>
</reference>
<keyword evidence="2" id="KW-1185">Reference proteome</keyword>
<organism evidence="1 2">
    <name type="scientific">Dentiscutata erythropus</name>
    <dbReference type="NCBI Taxonomy" id="1348616"/>
    <lineage>
        <taxon>Eukaryota</taxon>
        <taxon>Fungi</taxon>
        <taxon>Fungi incertae sedis</taxon>
        <taxon>Mucoromycota</taxon>
        <taxon>Glomeromycotina</taxon>
        <taxon>Glomeromycetes</taxon>
        <taxon>Diversisporales</taxon>
        <taxon>Gigasporaceae</taxon>
        <taxon>Dentiscutata</taxon>
    </lineage>
</organism>
<dbReference type="Gene3D" id="3.10.10.10">
    <property type="entry name" value="HIV Type 1 Reverse Transcriptase, subunit A, domain 1"/>
    <property type="match status" value="1"/>
</dbReference>
<feature type="non-terminal residue" evidence="1">
    <location>
        <position position="1"/>
    </location>
</feature>
<dbReference type="EMBL" id="CAJVPY010033875">
    <property type="protein sequence ID" value="CAG8799421.1"/>
    <property type="molecule type" value="Genomic_DNA"/>
</dbReference>
<dbReference type="OrthoDB" id="4502494at2759"/>
<gene>
    <name evidence="1" type="ORF">DERYTH_LOCUS23066</name>
</gene>
<name>A0A9N9JY63_9GLOM</name>
<protein>
    <submittedName>
        <fullName evidence="1">13474_t:CDS:1</fullName>
    </submittedName>
</protein>